<dbReference type="InterPro" id="IPR007167">
    <property type="entry name" value="Fe-transptr_FeoA-like"/>
</dbReference>
<dbReference type="SUPFAM" id="SSF50037">
    <property type="entry name" value="C-terminal domain of transcriptional repressors"/>
    <property type="match status" value="1"/>
</dbReference>
<dbReference type="AlphaFoldDB" id="A5EWN5"/>
<dbReference type="GO" id="GO:0046914">
    <property type="term" value="F:transition metal ion binding"/>
    <property type="evidence" value="ECO:0007669"/>
    <property type="project" value="InterPro"/>
</dbReference>
<evidence type="ECO:0000259" key="2">
    <source>
        <dbReference type="SMART" id="SM00899"/>
    </source>
</evidence>
<organism evidence="3 4">
    <name type="scientific">Dichelobacter nodosus (strain VCS1703A)</name>
    <dbReference type="NCBI Taxonomy" id="246195"/>
    <lineage>
        <taxon>Bacteria</taxon>
        <taxon>Pseudomonadati</taxon>
        <taxon>Pseudomonadota</taxon>
        <taxon>Gammaproteobacteria</taxon>
        <taxon>Cardiobacteriales</taxon>
        <taxon>Cardiobacteriaceae</taxon>
        <taxon>Dichelobacter</taxon>
    </lineage>
</organism>
<dbReference type="STRING" id="246195.DNO_0136"/>
<feature type="domain" description="Ferrous iron transporter FeoA-like" evidence="2">
    <location>
        <begin position="8"/>
        <end position="81"/>
    </location>
</feature>
<dbReference type="KEGG" id="dno:DNO_0136"/>
<dbReference type="PANTHER" id="PTHR42954">
    <property type="entry name" value="FE(2+) TRANSPORT PROTEIN A"/>
    <property type="match status" value="1"/>
</dbReference>
<proteinExistence type="predicted"/>
<dbReference type="EMBL" id="CP000513">
    <property type="protein sequence ID" value="ABQ14068.1"/>
    <property type="molecule type" value="Genomic_DNA"/>
</dbReference>
<dbReference type="Gene3D" id="2.30.30.90">
    <property type="match status" value="1"/>
</dbReference>
<dbReference type="OrthoDB" id="9811076at2"/>
<evidence type="ECO:0000256" key="1">
    <source>
        <dbReference type="ARBA" id="ARBA00023004"/>
    </source>
</evidence>
<dbReference type="RefSeq" id="WP_011927887.1">
    <property type="nucleotide sequence ID" value="NC_009446.1"/>
</dbReference>
<gene>
    <name evidence="3" type="primary">feoA</name>
    <name evidence="3" type="ordered locus">DNO_0136</name>
</gene>
<sequence length="82" mass="9529">MKKEYAVQNLNSLKTGQQAYVARILNTDHLMRRRLMDLGFMVGTEITFIRPAPLNDPIEIRLDNAFISLRREEAQGIEVRLK</sequence>
<protein>
    <submittedName>
        <fullName evidence="3">Iron transport protein FeoA</fullName>
    </submittedName>
</protein>
<dbReference type="eggNOG" id="COG1918">
    <property type="taxonomic scope" value="Bacteria"/>
</dbReference>
<name>A5EWN5_DICNV</name>
<keyword evidence="4" id="KW-1185">Reference proteome</keyword>
<evidence type="ECO:0000313" key="4">
    <source>
        <dbReference type="Proteomes" id="UP000000248"/>
    </source>
</evidence>
<dbReference type="HOGENOM" id="CLU_150646_12_4_6"/>
<dbReference type="Proteomes" id="UP000000248">
    <property type="component" value="Chromosome"/>
</dbReference>
<keyword evidence="1" id="KW-0408">Iron</keyword>
<dbReference type="InterPro" id="IPR038157">
    <property type="entry name" value="FeoA_core_dom"/>
</dbReference>
<reference evidence="3 4" key="1">
    <citation type="journal article" date="2007" name="Nat. Biotechnol.">
        <title>Genome sequence and identification of candidate vaccine antigens from the animal pathogen Dichelobacter nodosus.</title>
        <authorList>
            <person name="Myers G.S."/>
            <person name="Parker D."/>
            <person name="Al-Hasani K."/>
            <person name="Kennan R.M."/>
            <person name="Seemann T."/>
            <person name="Ren Q."/>
            <person name="Badger J.H."/>
            <person name="Selengut J.D."/>
            <person name="Deboy R.T."/>
            <person name="Tettelin H."/>
            <person name="Boyce J.D."/>
            <person name="McCarl V.P."/>
            <person name="Han X."/>
            <person name="Nelson W.C."/>
            <person name="Madupu R."/>
            <person name="Mohamoud Y."/>
            <person name="Holley T."/>
            <person name="Fedorova N."/>
            <person name="Khouri H."/>
            <person name="Bottomley S.P."/>
            <person name="Whittington R.J."/>
            <person name="Adler B."/>
            <person name="Songer J.G."/>
            <person name="Rood J.I."/>
            <person name="Paulsen I.T."/>
        </authorList>
    </citation>
    <scope>NUCLEOTIDE SEQUENCE [LARGE SCALE GENOMIC DNA]</scope>
    <source>
        <strain evidence="3 4">VCS1703A</strain>
    </source>
</reference>
<dbReference type="InterPro" id="IPR052713">
    <property type="entry name" value="FeoA"/>
</dbReference>
<dbReference type="InterPro" id="IPR008988">
    <property type="entry name" value="Transcriptional_repressor_C"/>
</dbReference>
<dbReference type="PANTHER" id="PTHR42954:SF2">
    <property type="entry name" value="FE(2+) TRANSPORT PROTEIN A"/>
    <property type="match status" value="1"/>
</dbReference>
<dbReference type="SMART" id="SM00899">
    <property type="entry name" value="FeoA"/>
    <property type="match status" value="1"/>
</dbReference>
<accession>A5EWN5</accession>
<dbReference type="Pfam" id="PF04023">
    <property type="entry name" value="FeoA"/>
    <property type="match status" value="1"/>
</dbReference>
<evidence type="ECO:0000313" key="3">
    <source>
        <dbReference type="EMBL" id="ABQ14068.1"/>
    </source>
</evidence>